<name>A0AA38GHS5_TAXCH</name>
<dbReference type="Proteomes" id="UP000824469">
    <property type="component" value="Unassembled WGS sequence"/>
</dbReference>
<reference evidence="3 4" key="1">
    <citation type="journal article" date="2021" name="Nat. Plants">
        <title>The Taxus genome provides insights into paclitaxel biosynthesis.</title>
        <authorList>
            <person name="Xiong X."/>
            <person name="Gou J."/>
            <person name="Liao Q."/>
            <person name="Li Y."/>
            <person name="Zhou Q."/>
            <person name="Bi G."/>
            <person name="Li C."/>
            <person name="Du R."/>
            <person name="Wang X."/>
            <person name="Sun T."/>
            <person name="Guo L."/>
            <person name="Liang H."/>
            <person name="Lu P."/>
            <person name="Wu Y."/>
            <person name="Zhang Z."/>
            <person name="Ro D.K."/>
            <person name="Shang Y."/>
            <person name="Huang S."/>
            <person name="Yan J."/>
        </authorList>
    </citation>
    <scope>NUCLEOTIDE SEQUENCE [LARGE SCALE GENOMIC DNA]</scope>
    <source>
        <strain evidence="3">Ta-2019</strain>
    </source>
</reference>
<keyword evidence="1" id="KW-0175">Coiled coil</keyword>
<evidence type="ECO:0000313" key="3">
    <source>
        <dbReference type="EMBL" id="KAH9322118.1"/>
    </source>
</evidence>
<organism evidence="3 4">
    <name type="scientific">Taxus chinensis</name>
    <name type="common">Chinese yew</name>
    <name type="synonym">Taxus wallichiana var. chinensis</name>
    <dbReference type="NCBI Taxonomy" id="29808"/>
    <lineage>
        <taxon>Eukaryota</taxon>
        <taxon>Viridiplantae</taxon>
        <taxon>Streptophyta</taxon>
        <taxon>Embryophyta</taxon>
        <taxon>Tracheophyta</taxon>
        <taxon>Spermatophyta</taxon>
        <taxon>Pinopsida</taxon>
        <taxon>Pinidae</taxon>
        <taxon>Conifers II</taxon>
        <taxon>Cupressales</taxon>
        <taxon>Taxaceae</taxon>
        <taxon>Taxus</taxon>
    </lineage>
</organism>
<dbReference type="PANTHER" id="PTHR31071">
    <property type="entry name" value="GB|AAF24581.1"/>
    <property type="match status" value="1"/>
</dbReference>
<feature type="compositionally biased region" description="Basic and acidic residues" evidence="2">
    <location>
        <begin position="339"/>
        <end position="351"/>
    </location>
</feature>
<feature type="compositionally biased region" description="Low complexity" evidence="2">
    <location>
        <begin position="352"/>
        <end position="367"/>
    </location>
</feature>
<feature type="region of interest" description="Disordered" evidence="2">
    <location>
        <begin position="424"/>
        <end position="489"/>
    </location>
</feature>
<sequence length="541" mass="62152">NGQLVQNGLISPNKLSCMDSSITLDELFTAYNRMQLLEKQHIASKLLVQSLRTELELARARVQEVEFDHKTSRKEMENLLKKIAEERTLWRNQEQKRTGAAVKISKEELENERKSKRKIEIINRKLAKELADAKMDISKSMQELENERKAREMMEDVCDELAKEIGDDKAKVEELRQESDKYRQEVEEERRMLHMAEILREERVQMKLEAARLYLEDKHSTLETLKSELECFLESMRVSKVSDDVAYMRGEQLLRDAASSIRIHDITELSCQVFPGDEDSHTIEINNDMVEVVSTRDLPDSALHNLGNSAMNCPTVSPTSESTSISRRLSYSKGNIIEDEGKNEKERKEFDSATGEGNSGEEGTSDSYQETEDGRERLNDYNRENKQPSGNEADEIILQTETDEEAKVGSAILITKQKICSDSEGPLRKENTPAMHFPRSSPRRVEFCKTSRMHDRFPTPKKYSQQPVVHGARSPYKHGVRNTPDTGNPHIAREIKGFTEWPKGIRQKNLKAKLEAKVESQKAQLRHVLKLRHQKAEISRS</sequence>
<evidence type="ECO:0000256" key="2">
    <source>
        <dbReference type="SAM" id="MobiDB-lite"/>
    </source>
</evidence>
<proteinExistence type="predicted"/>
<accession>A0AA38GHS5</accession>
<feature type="compositionally biased region" description="Polar residues" evidence="2">
    <location>
        <begin position="306"/>
        <end position="333"/>
    </location>
</feature>
<dbReference type="AlphaFoldDB" id="A0AA38GHS5"/>
<comment type="caution">
    <text evidence="3">The sequence shown here is derived from an EMBL/GenBank/DDBJ whole genome shotgun (WGS) entry which is preliminary data.</text>
</comment>
<gene>
    <name evidence="3" type="ORF">KI387_016757</name>
</gene>
<feature type="compositionally biased region" description="Basic and acidic residues" evidence="2">
    <location>
        <begin position="443"/>
        <end position="458"/>
    </location>
</feature>
<feature type="coiled-coil region" evidence="1">
    <location>
        <begin position="123"/>
        <end position="216"/>
    </location>
</feature>
<feature type="region of interest" description="Disordered" evidence="2">
    <location>
        <begin position="305"/>
        <end position="374"/>
    </location>
</feature>
<protein>
    <submittedName>
        <fullName evidence="3">Uncharacterized protein</fullName>
    </submittedName>
</protein>
<dbReference type="PANTHER" id="PTHR31071:SF2">
    <property type="entry name" value="ACTIN CYTOSKELETON-REGULATORY COMPLEX PAN-LIKE PROTEIN"/>
    <property type="match status" value="1"/>
</dbReference>
<evidence type="ECO:0000256" key="1">
    <source>
        <dbReference type="SAM" id="Coils"/>
    </source>
</evidence>
<dbReference type="InterPro" id="IPR043424">
    <property type="entry name" value="BLT-like"/>
</dbReference>
<evidence type="ECO:0000313" key="4">
    <source>
        <dbReference type="Proteomes" id="UP000824469"/>
    </source>
</evidence>
<keyword evidence="4" id="KW-1185">Reference proteome</keyword>
<feature type="coiled-coil region" evidence="1">
    <location>
        <begin position="48"/>
        <end position="93"/>
    </location>
</feature>
<dbReference type="OMA" id="MHSSNEG"/>
<dbReference type="EMBL" id="JAHRHJ020000003">
    <property type="protein sequence ID" value="KAH9322118.1"/>
    <property type="molecule type" value="Genomic_DNA"/>
</dbReference>
<feature type="non-terminal residue" evidence="3">
    <location>
        <position position="1"/>
    </location>
</feature>